<evidence type="ECO:0000313" key="7">
    <source>
        <dbReference type="EMBL" id="KAH0864969.1"/>
    </source>
</evidence>
<feature type="transmembrane region" description="Helical" evidence="6">
    <location>
        <begin position="416"/>
        <end position="438"/>
    </location>
</feature>
<feature type="transmembrane region" description="Helical" evidence="6">
    <location>
        <begin position="501"/>
        <end position="517"/>
    </location>
</feature>
<feature type="transmembrane region" description="Helical" evidence="6">
    <location>
        <begin position="537"/>
        <end position="556"/>
    </location>
</feature>
<feature type="transmembrane region" description="Helical" evidence="6">
    <location>
        <begin position="375"/>
        <end position="395"/>
    </location>
</feature>
<sequence length="570" mass="64097">STTLKFYFCLFILACTRLFIFVSIMEESDVYTEDGTVDIHKNPASKKTTGNWKACRFILFNVCCERLAYYGMSKNLADYLKSRLNQGNTTAANNVTNWFGTCYITPLIGAFLADAYLGPSVPGLKPGNCNSDTCHPSSDQTAVFFVGLYMIALGIGGIEPCVSSFGADQFDENDEAEKLKKSSFFNWFYFSANVGAFVAAIVISWIQMNIGWGWGFGVPTVAMVIAVMFFFSGSRYYRLQRPQGNPLTRIFQVIVAALRKMSVEVPEDKNGKAKFHLCPSFLRGSNISVEQVRFFDKAAVESQSDSINDGEVNPWRLCSVTEVEELKCIITLLPFWASGIVFATVYSQLNTLFVLQGNTMDQHMGKHFEISSDSLSLFTTVSVLFCTLVYDQFIVPFAKKFTRQECGSTQIQRMGIGLVISIFAMITAGVLEVVRLDYVKTHNAYDAKKIPISIFWQIPQYFVVGCVEVFTFIGQLEFFYHQAPEAMISLCSALSLTTKALGNYLSTVLMTVVMKMTKKKGKPGWIPDNLNRGHLDYFFYLLAALSFLNFLVYLWISKRYKYKKAIGRAH</sequence>
<proteinExistence type="inferred from homology"/>
<evidence type="ECO:0000256" key="2">
    <source>
        <dbReference type="ARBA" id="ARBA00005982"/>
    </source>
</evidence>
<dbReference type="PANTHER" id="PTHR11654">
    <property type="entry name" value="OLIGOPEPTIDE TRANSPORTER-RELATED"/>
    <property type="match status" value="1"/>
</dbReference>
<name>A0ABQ7Y9V3_BRANA</name>
<feature type="non-terminal residue" evidence="7">
    <location>
        <position position="1"/>
    </location>
</feature>
<comment type="subcellular location">
    <subcellularLocation>
        <location evidence="1">Membrane</location>
        <topology evidence="1">Multi-pass membrane protein</topology>
    </subcellularLocation>
</comment>
<keyword evidence="8" id="KW-1185">Reference proteome</keyword>
<evidence type="ECO:0000313" key="8">
    <source>
        <dbReference type="Proteomes" id="UP000824890"/>
    </source>
</evidence>
<dbReference type="Pfam" id="PF00854">
    <property type="entry name" value="PTR2"/>
    <property type="match status" value="1"/>
</dbReference>
<evidence type="ECO:0000256" key="4">
    <source>
        <dbReference type="ARBA" id="ARBA00022989"/>
    </source>
</evidence>
<keyword evidence="5 6" id="KW-0472">Membrane</keyword>
<reference evidence="7 8" key="1">
    <citation type="submission" date="2021-05" db="EMBL/GenBank/DDBJ databases">
        <title>Genome Assembly of Synthetic Allotetraploid Brassica napus Reveals Homoeologous Exchanges between Subgenomes.</title>
        <authorList>
            <person name="Davis J.T."/>
        </authorList>
    </citation>
    <scope>NUCLEOTIDE SEQUENCE [LARGE SCALE GENOMIC DNA]</scope>
    <source>
        <strain evidence="8">cv. Da-Ae</strain>
        <tissue evidence="7">Seedling</tissue>
    </source>
</reference>
<dbReference type="InterPro" id="IPR000109">
    <property type="entry name" value="POT_fam"/>
</dbReference>
<comment type="similarity">
    <text evidence="2">Belongs to the major facilitator superfamily. Proton-dependent oligopeptide transporter (POT/PTR) (TC 2.A.17) family.</text>
</comment>
<evidence type="ECO:0000256" key="3">
    <source>
        <dbReference type="ARBA" id="ARBA00022692"/>
    </source>
</evidence>
<feature type="transmembrane region" description="Helical" evidence="6">
    <location>
        <begin position="212"/>
        <end position="231"/>
    </location>
</feature>
<accession>A0ABQ7Y9V3</accession>
<dbReference type="EMBL" id="JAGKQM010000018">
    <property type="protein sequence ID" value="KAH0864969.1"/>
    <property type="molecule type" value="Genomic_DNA"/>
</dbReference>
<organism evidence="7 8">
    <name type="scientific">Brassica napus</name>
    <name type="common">Rape</name>
    <dbReference type="NCBI Taxonomy" id="3708"/>
    <lineage>
        <taxon>Eukaryota</taxon>
        <taxon>Viridiplantae</taxon>
        <taxon>Streptophyta</taxon>
        <taxon>Embryophyta</taxon>
        <taxon>Tracheophyta</taxon>
        <taxon>Spermatophyta</taxon>
        <taxon>Magnoliopsida</taxon>
        <taxon>eudicotyledons</taxon>
        <taxon>Gunneridae</taxon>
        <taxon>Pentapetalae</taxon>
        <taxon>rosids</taxon>
        <taxon>malvids</taxon>
        <taxon>Brassicales</taxon>
        <taxon>Brassicaceae</taxon>
        <taxon>Brassiceae</taxon>
        <taxon>Brassica</taxon>
    </lineage>
</organism>
<feature type="transmembrane region" description="Helical" evidence="6">
    <location>
        <begin position="187"/>
        <end position="206"/>
    </location>
</feature>
<protein>
    <submittedName>
        <fullName evidence="7">Uncharacterized protein</fullName>
    </submittedName>
</protein>
<evidence type="ECO:0000256" key="1">
    <source>
        <dbReference type="ARBA" id="ARBA00004141"/>
    </source>
</evidence>
<evidence type="ECO:0000256" key="5">
    <source>
        <dbReference type="ARBA" id="ARBA00023136"/>
    </source>
</evidence>
<comment type="caution">
    <text evidence="7">The sequence shown here is derived from an EMBL/GenBank/DDBJ whole genome shotgun (WGS) entry which is preliminary data.</text>
</comment>
<gene>
    <name evidence="7" type="ORF">HID58_082180</name>
</gene>
<evidence type="ECO:0000256" key="6">
    <source>
        <dbReference type="SAM" id="Phobius"/>
    </source>
</evidence>
<feature type="transmembrane region" description="Helical" evidence="6">
    <location>
        <begin position="6"/>
        <end position="25"/>
    </location>
</feature>
<dbReference type="SUPFAM" id="SSF103473">
    <property type="entry name" value="MFS general substrate transporter"/>
    <property type="match status" value="1"/>
</dbReference>
<feature type="transmembrane region" description="Helical" evidence="6">
    <location>
        <begin position="335"/>
        <end position="355"/>
    </location>
</feature>
<dbReference type="Gene3D" id="1.20.1250.20">
    <property type="entry name" value="MFS general substrate transporter like domains"/>
    <property type="match status" value="1"/>
</dbReference>
<dbReference type="Proteomes" id="UP000824890">
    <property type="component" value="Unassembled WGS sequence"/>
</dbReference>
<keyword evidence="3 6" id="KW-0812">Transmembrane</keyword>
<dbReference type="InterPro" id="IPR036259">
    <property type="entry name" value="MFS_trans_sf"/>
</dbReference>
<keyword evidence="4 6" id="KW-1133">Transmembrane helix</keyword>
<feature type="transmembrane region" description="Helical" evidence="6">
    <location>
        <begin position="458"/>
        <end position="480"/>
    </location>
</feature>